<gene>
    <name evidence="1" type="ORF">EV199_4633</name>
</gene>
<accession>A0A4Q7MZR1</accession>
<evidence type="ECO:0000313" key="2">
    <source>
        <dbReference type="Proteomes" id="UP000293874"/>
    </source>
</evidence>
<proteinExistence type="predicted"/>
<name>A0A4Q7MZR1_9BACT</name>
<sequence>MDQIPAWTGFPFLPDPALLFRRFREGDQRILSMLFYHFFPPLCFFANRLLHNEDAAKQIAEKCLQQLWGERSGVKDWEAIKIFLYINTYRRCTQFIKTQQKISDTMETPGNGPDISEEKVLAMIVHAEILNSLEDIADAPEWLSGGLSSLSAE</sequence>
<dbReference type="SUPFAM" id="SSF88946">
    <property type="entry name" value="Sigma2 domain of RNA polymerase sigma factors"/>
    <property type="match status" value="1"/>
</dbReference>
<protein>
    <recommendedName>
        <fullName evidence="3">Sigma-70-like protein</fullName>
    </recommendedName>
</protein>
<dbReference type="EMBL" id="SGXA01000002">
    <property type="protein sequence ID" value="RZS72710.1"/>
    <property type="molecule type" value="Genomic_DNA"/>
</dbReference>
<evidence type="ECO:0000313" key="1">
    <source>
        <dbReference type="EMBL" id="RZS72710.1"/>
    </source>
</evidence>
<dbReference type="InterPro" id="IPR013325">
    <property type="entry name" value="RNA_pol_sigma_r2"/>
</dbReference>
<reference evidence="1 2" key="1">
    <citation type="submission" date="2019-02" db="EMBL/GenBank/DDBJ databases">
        <title>Genomic Encyclopedia of Type Strains, Phase IV (KMG-IV): sequencing the most valuable type-strain genomes for metagenomic binning, comparative biology and taxonomic classification.</title>
        <authorList>
            <person name="Goeker M."/>
        </authorList>
    </citation>
    <scope>NUCLEOTIDE SEQUENCE [LARGE SCALE GENOMIC DNA]</scope>
    <source>
        <strain evidence="1 2">DSM 18116</strain>
    </source>
</reference>
<dbReference type="Gene3D" id="1.10.1740.10">
    <property type="match status" value="1"/>
</dbReference>
<evidence type="ECO:0008006" key="3">
    <source>
        <dbReference type="Google" id="ProtNLM"/>
    </source>
</evidence>
<dbReference type="AlphaFoldDB" id="A0A4Q7MZR1"/>
<dbReference type="Proteomes" id="UP000293874">
    <property type="component" value="Unassembled WGS sequence"/>
</dbReference>
<comment type="caution">
    <text evidence="1">The sequence shown here is derived from an EMBL/GenBank/DDBJ whole genome shotgun (WGS) entry which is preliminary data.</text>
</comment>
<dbReference type="GO" id="GO:0003700">
    <property type="term" value="F:DNA-binding transcription factor activity"/>
    <property type="evidence" value="ECO:0007669"/>
    <property type="project" value="InterPro"/>
</dbReference>
<dbReference type="GO" id="GO:0006352">
    <property type="term" value="P:DNA-templated transcription initiation"/>
    <property type="evidence" value="ECO:0007669"/>
    <property type="project" value="InterPro"/>
</dbReference>
<organism evidence="1 2">
    <name type="scientific">Pseudobacter ginsenosidimutans</name>
    <dbReference type="NCBI Taxonomy" id="661488"/>
    <lineage>
        <taxon>Bacteria</taxon>
        <taxon>Pseudomonadati</taxon>
        <taxon>Bacteroidota</taxon>
        <taxon>Chitinophagia</taxon>
        <taxon>Chitinophagales</taxon>
        <taxon>Chitinophagaceae</taxon>
        <taxon>Pseudobacter</taxon>
    </lineage>
</organism>
<keyword evidence="2" id="KW-1185">Reference proteome</keyword>